<evidence type="ECO:0000313" key="2">
    <source>
        <dbReference type="EMBL" id="KAF7248945.1"/>
    </source>
</evidence>
<proteinExistence type="predicted"/>
<sequence length="111" mass="12166">MMPELDTDGNRPNSGDVTGSSSSSEDEFAYVDDGVHWSYGVNSLNSFNLIPKDGDYNTFKAIIHVGRVTVRCISCFEFSGSCTFFRDPRRPLVNADCQRTPGSTPSCGDEL</sequence>
<dbReference type="AlphaFoldDB" id="A0A8S9YMR6"/>
<keyword evidence="3" id="KW-1185">Reference proteome</keyword>
<gene>
    <name evidence="2" type="ORF">EG68_11562</name>
</gene>
<dbReference type="Proteomes" id="UP000822476">
    <property type="component" value="Unassembled WGS sequence"/>
</dbReference>
<comment type="caution">
    <text evidence="2">The sequence shown here is derived from an EMBL/GenBank/DDBJ whole genome shotgun (WGS) entry which is preliminary data.</text>
</comment>
<dbReference type="EMBL" id="JTDE01005523">
    <property type="protein sequence ID" value="KAF7248945.1"/>
    <property type="molecule type" value="Genomic_DNA"/>
</dbReference>
<name>A0A8S9YMR6_9TREM</name>
<protein>
    <submittedName>
        <fullName evidence="2">Uncharacterized protein</fullName>
    </submittedName>
</protein>
<evidence type="ECO:0000256" key="1">
    <source>
        <dbReference type="SAM" id="MobiDB-lite"/>
    </source>
</evidence>
<evidence type="ECO:0000313" key="3">
    <source>
        <dbReference type="Proteomes" id="UP000822476"/>
    </source>
</evidence>
<feature type="region of interest" description="Disordered" evidence="1">
    <location>
        <begin position="1"/>
        <end position="26"/>
    </location>
</feature>
<organism evidence="2 3">
    <name type="scientific">Paragonimus skrjabini miyazakii</name>
    <dbReference type="NCBI Taxonomy" id="59628"/>
    <lineage>
        <taxon>Eukaryota</taxon>
        <taxon>Metazoa</taxon>
        <taxon>Spiralia</taxon>
        <taxon>Lophotrochozoa</taxon>
        <taxon>Platyhelminthes</taxon>
        <taxon>Trematoda</taxon>
        <taxon>Digenea</taxon>
        <taxon>Plagiorchiida</taxon>
        <taxon>Troglotremata</taxon>
        <taxon>Troglotrematidae</taxon>
        <taxon>Paragonimus</taxon>
    </lineage>
</organism>
<accession>A0A8S9YMR6</accession>
<reference evidence="2" key="1">
    <citation type="submission" date="2019-07" db="EMBL/GenBank/DDBJ databases">
        <title>Annotation for the trematode Paragonimus miyazaki's.</title>
        <authorList>
            <person name="Choi Y.-J."/>
        </authorList>
    </citation>
    <scope>NUCLEOTIDE SEQUENCE</scope>
    <source>
        <strain evidence="2">Japan</strain>
    </source>
</reference>
<feature type="compositionally biased region" description="Polar residues" evidence="1">
    <location>
        <begin position="10"/>
        <end position="19"/>
    </location>
</feature>